<keyword evidence="6" id="KW-1133">Transmembrane helix</keyword>
<dbReference type="EMBL" id="KQ243111">
    <property type="protein sequence ID" value="KNC76431.1"/>
    <property type="molecule type" value="Genomic_DNA"/>
</dbReference>
<sequence>MIFVPLEVLKTRMQVQAMCSSRRHEPYVSLAHAVQNVLKNEGWKGFYRGYSATMFREIPYAAVFFLVYEEVKRHVFSRGYSPDTHQHETSQDTYEDTQSCENITSTVPPRDCVGRYPIEKSDGSNMGASPAVVRNLDEGTEWVGTGIGGDAVIHNGTDIQDNDTGNKNSLWNSYKQTADKIIINANKFSDSEGDQYSDVDASNNAYLRPDEAIVTGAVAGAVACTVTIPFDVVKTRSQLTLGAHVGLMRTGVQLVAKEGWLVLFSGLPARILYQSPQAAMMILMYEWASSISSQIFDGS</sequence>
<evidence type="ECO:0000256" key="3">
    <source>
        <dbReference type="ARBA" id="ARBA00022448"/>
    </source>
</evidence>
<comment type="similarity">
    <text evidence="2 9">Belongs to the mitochondrial carrier (TC 2.A.29) family.</text>
</comment>
<keyword evidence="7 8" id="KW-0472">Membrane</keyword>
<keyword evidence="3 9" id="KW-0813">Transport</keyword>
<evidence type="ECO:0000256" key="1">
    <source>
        <dbReference type="ARBA" id="ARBA00004141"/>
    </source>
</evidence>
<evidence type="ECO:0000313" key="12">
    <source>
        <dbReference type="Proteomes" id="UP000054560"/>
    </source>
</evidence>
<evidence type="ECO:0000256" key="8">
    <source>
        <dbReference type="PROSITE-ProRule" id="PRU00282"/>
    </source>
</evidence>
<organism evidence="11 12">
    <name type="scientific">Sphaeroforma arctica JP610</name>
    <dbReference type="NCBI Taxonomy" id="667725"/>
    <lineage>
        <taxon>Eukaryota</taxon>
        <taxon>Ichthyosporea</taxon>
        <taxon>Ichthyophonida</taxon>
        <taxon>Sphaeroforma</taxon>
    </lineage>
</organism>
<evidence type="ECO:0000256" key="6">
    <source>
        <dbReference type="ARBA" id="ARBA00022989"/>
    </source>
</evidence>
<evidence type="ECO:0000313" key="11">
    <source>
        <dbReference type="EMBL" id="KNC76431.1"/>
    </source>
</evidence>
<accession>A0A0L0FIY3</accession>
<keyword evidence="12" id="KW-1185">Reference proteome</keyword>
<evidence type="ECO:0000256" key="4">
    <source>
        <dbReference type="ARBA" id="ARBA00022692"/>
    </source>
</evidence>
<dbReference type="AlphaFoldDB" id="A0A0L0FIY3"/>
<dbReference type="PROSITE" id="PS50920">
    <property type="entry name" value="SOLCAR"/>
    <property type="match status" value="2"/>
</dbReference>
<evidence type="ECO:0000256" key="9">
    <source>
        <dbReference type="RuleBase" id="RU000488"/>
    </source>
</evidence>
<feature type="repeat" description="Solcar" evidence="8">
    <location>
        <begin position="207"/>
        <end position="291"/>
    </location>
</feature>
<feature type="region of interest" description="Disordered" evidence="10">
    <location>
        <begin position="79"/>
        <end position="106"/>
    </location>
</feature>
<gene>
    <name evidence="11" type="ORF">SARC_11071</name>
</gene>
<evidence type="ECO:0000256" key="5">
    <source>
        <dbReference type="ARBA" id="ARBA00022737"/>
    </source>
</evidence>
<dbReference type="Pfam" id="PF00153">
    <property type="entry name" value="Mito_carr"/>
    <property type="match status" value="2"/>
</dbReference>
<dbReference type="RefSeq" id="XP_014150333.1">
    <property type="nucleotide sequence ID" value="XM_014294858.1"/>
</dbReference>
<comment type="subcellular location">
    <subcellularLocation>
        <location evidence="1">Membrane</location>
        <topology evidence="1">Multi-pass membrane protein</topology>
    </subcellularLocation>
</comment>
<evidence type="ECO:0000256" key="2">
    <source>
        <dbReference type="ARBA" id="ARBA00006375"/>
    </source>
</evidence>
<evidence type="ECO:0008006" key="13">
    <source>
        <dbReference type="Google" id="ProtNLM"/>
    </source>
</evidence>
<keyword evidence="5" id="KW-0677">Repeat</keyword>
<dbReference type="OrthoDB" id="276989at2759"/>
<proteinExistence type="inferred from homology"/>
<reference evidence="11 12" key="1">
    <citation type="submission" date="2011-02" db="EMBL/GenBank/DDBJ databases">
        <title>The Genome Sequence of Sphaeroforma arctica JP610.</title>
        <authorList>
            <consortium name="The Broad Institute Genome Sequencing Platform"/>
            <person name="Russ C."/>
            <person name="Cuomo C."/>
            <person name="Young S.K."/>
            <person name="Zeng Q."/>
            <person name="Gargeya S."/>
            <person name="Alvarado L."/>
            <person name="Berlin A."/>
            <person name="Chapman S.B."/>
            <person name="Chen Z."/>
            <person name="Freedman E."/>
            <person name="Gellesch M."/>
            <person name="Goldberg J."/>
            <person name="Griggs A."/>
            <person name="Gujja S."/>
            <person name="Heilman E."/>
            <person name="Heiman D."/>
            <person name="Howarth C."/>
            <person name="Mehta T."/>
            <person name="Neiman D."/>
            <person name="Pearson M."/>
            <person name="Roberts A."/>
            <person name="Saif S."/>
            <person name="Shea T."/>
            <person name="Shenoy N."/>
            <person name="Sisk P."/>
            <person name="Stolte C."/>
            <person name="Sykes S."/>
            <person name="White J."/>
            <person name="Yandava C."/>
            <person name="Burger G."/>
            <person name="Gray M.W."/>
            <person name="Holland P.W.H."/>
            <person name="King N."/>
            <person name="Lang F.B.F."/>
            <person name="Roger A.J."/>
            <person name="Ruiz-Trillo I."/>
            <person name="Haas B."/>
            <person name="Nusbaum C."/>
            <person name="Birren B."/>
        </authorList>
    </citation>
    <scope>NUCLEOTIDE SEQUENCE [LARGE SCALE GENOMIC DNA]</scope>
    <source>
        <strain evidence="11 12">JP610</strain>
    </source>
</reference>
<dbReference type="Gene3D" id="1.50.40.10">
    <property type="entry name" value="Mitochondrial carrier domain"/>
    <property type="match status" value="2"/>
</dbReference>
<dbReference type="Proteomes" id="UP000054560">
    <property type="component" value="Unassembled WGS sequence"/>
</dbReference>
<dbReference type="GeneID" id="25911575"/>
<keyword evidence="4 8" id="KW-0812">Transmembrane</keyword>
<feature type="compositionally biased region" description="Polar residues" evidence="10">
    <location>
        <begin position="96"/>
        <end position="106"/>
    </location>
</feature>
<dbReference type="InterPro" id="IPR018108">
    <property type="entry name" value="MCP_transmembrane"/>
</dbReference>
<name>A0A0L0FIY3_9EUKA</name>
<dbReference type="PANTHER" id="PTHR45667">
    <property type="entry name" value="S-ADENOSYLMETHIONINE MITOCHONDRIAL CARRIER PROTEIN"/>
    <property type="match status" value="1"/>
</dbReference>
<dbReference type="SUPFAM" id="SSF103506">
    <property type="entry name" value="Mitochondrial carrier"/>
    <property type="match status" value="1"/>
</dbReference>
<feature type="repeat" description="Solcar" evidence="8">
    <location>
        <begin position="1"/>
        <end position="74"/>
    </location>
</feature>
<protein>
    <recommendedName>
        <fullName evidence="13">Mitochondrial carrier protein</fullName>
    </recommendedName>
</protein>
<dbReference type="eggNOG" id="KOG0768">
    <property type="taxonomic scope" value="Eukaryota"/>
</dbReference>
<evidence type="ECO:0000256" key="10">
    <source>
        <dbReference type="SAM" id="MobiDB-lite"/>
    </source>
</evidence>
<dbReference type="InterPro" id="IPR023395">
    <property type="entry name" value="MCP_dom_sf"/>
</dbReference>
<evidence type="ECO:0000256" key="7">
    <source>
        <dbReference type="ARBA" id="ARBA00023136"/>
    </source>
</evidence>
<dbReference type="GO" id="GO:0016020">
    <property type="term" value="C:membrane"/>
    <property type="evidence" value="ECO:0007669"/>
    <property type="project" value="UniProtKB-SubCell"/>
</dbReference>